<name>A0A7Y6TYS2_9BURK</name>
<gene>
    <name evidence="2" type="ORF">HQN59_22505</name>
</gene>
<accession>A0A7Y6TYS2</accession>
<dbReference type="Pfam" id="PF12684">
    <property type="entry name" value="DUF3799"/>
    <property type="match status" value="1"/>
</dbReference>
<organism evidence="2 3">
    <name type="scientific">Piscinibacter koreensis</name>
    <dbReference type="NCBI Taxonomy" id="2742824"/>
    <lineage>
        <taxon>Bacteria</taxon>
        <taxon>Pseudomonadati</taxon>
        <taxon>Pseudomonadota</taxon>
        <taxon>Betaproteobacteria</taxon>
        <taxon>Burkholderiales</taxon>
        <taxon>Sphaerotilaceae</taxon>
        <taxon>Piscinibacter</taxon>
    </lineage>
</organism>
<dbReference type="AlphaFoldDB" id="A0A7Y6TYS2"/>
<evidence type="ECO:0000259" key="1">
    <source>
        <dbReference type="Pfam" id="PF12684"/>
    </source>
</evidence>
<reference evidence="2 3" key="1">
    <citation type="submission" date="2020-06" db="EMBL/GenBank/DDBJ databases">
        <title>Schlegella sp. ID0723 isolated from air conditioner.</title>
        <authorList>
            <person name="Kim D.Y."/>
            <person name="Kim D.-U."/>
        </authorList>
    </citation>
    <scope>NUCLEOTIDE SEQUENCE [LARGE SCALE GENOMIC DNA]</scope>
    <source>
        <strain evidence="2 3">ID0723</strain>
    </source>
</reference>
<dbReference type="InterPro" id="IPR024432">
    <property type="entry name" value="Put_RecE_PDDEXK-like_dom"/>
</dbReference>
<dbReference type="Proteomes" id="UP000529637">
    <property type="component" value="Unassembled WGS sequence"/>
</dbReference>
<comment type="caution">
    <text evidence="2">The sequence shown here is derived from an EMBL/GenBank/DDBJ whole genome shotgun (WGS) entry which is preliminary data.</text>
</comment>
<dbReference type="EMBL" id="JABWMJ010000014">
    <property type="protein sequence ID" value="NUZ08524.1"/>
    <property type="molecule type" value="Genomic_DNA"/>
</dbReference>
<keyword evidence="3" id="KW-1185">Reference proteome</keyword>
<feature type="domain" description="Putative exodeoxyribonuclease 8 PDDEXK-like" evidence="1">
    <location>
        <begin position="130"/>
        <end position="358"/>
    </location>
</feature>
<sequence length="374" mass="41753">MGDIDVAPLHDVGAMVSLCMTSLGGVHPKARIGPPAEVAIGVAGHWRSIAQVQRGPPRRAVLSKRARSVSCSGSNDTEMAMSQDLQEDDVEAVDACEPAAAPMREVPDIPFGITRCMRNEDYHGDRSAVSSTQLKRMLISPAHFLSGISDPEESTEALLFGSVLHGRLLEPDTFESRFFAMPKLNRARKEGKQRYAECLVQAAGRTVYPEAWKEPIERIIDNAMGHRKARELLAKGEAEVALVWLDPDTGIKCKIKIDWWHDARTLADVKSAEDVTFEGFRRSCARLGYALSAAMYCEGVYQLTGEEPEWAFIACEKARPNTIAVYRATRPMLERGRSDFRRALRRLAECRERGHFPMLQADGEWEDIDLPRWA</sequence>
<dbReference type="InterPro" id="IPR011604">
    <property type="entry name" value="PDDEXK-like_dom_sf"/>
</dbReference>
<evidence type="ECO:0000313" key="2">
    <source>
        <dbReference type="EMBL" id="NUZ08524.1"/>
    </source>
</evidence>
<evidence type="ECO:0000313" key="3">
    <source>
        <dbReference type="Proteomes" id="UP000529637"/>
    </source>
</evidence>
<protein>
    <submittedName>
        <fullName evidence="2">PD-(D/E)XK nuclease-like domain-containing protein</fullName>
    </submittedName>
</protein>
<dbReference type="RefSeq" id="WP_176071389.1">
    <property type="nucleotide sequence ID" value="NZ_JABWMJ010000014.1"/>
</dbReference>
<proteinExistence type="predicted"/>
<dbReference type="Gene3D" id="3.90.320.10">
    <property type="match status" value="1"/>
</dbReference>